<name>A0A926EJ03_9FIRM</name>
<organism evidence="4 5">
    <name type="scientific">Zhenhengia yiwuensis</name>
    <dbReference type="NCBI Taxonomy" id="2763666"/>
    <lineage>
        <taxon>Bacteria</taxon>
        <taxon>Bacillati</taxon>
        <taxon>Bacillota</taxon>
        <taxon>Clostridia</taxon>
        <taxon>Lachnospirales</taxon>
        <taxon>Lachnospiraceae</taxon>
        <taxon>Zhenhengia</taxon>
    </lineage>
</organism>
<dbReference type="HAMAP" id="MF_00245">
    <property type="entry name" value="UPF0122"/>
    <property type="match status" value="1"/>
</dbReference>
<dbReference type="InterPro" id="IPR013324">
    <property type="entry name" value="RNA_pol_sigma_r3/r4-like"/>
</dbReference>
<comment type="function">
    <text evidence="2 3">Might take part in the signal recognition particle (SRP) pathway. This is inferred from the conservation of its genetic proximity to ftsY/ffh. May be a regulatory protein.</text>
</comment>
<dbReference type="Pfam" id="PF04297">
    <property type="entry name" value="UPF0122"/>
    <property type="match status" value="1"/>
</dbReference>
<dbReference type="Proteomes" id="UP000655830">
    <property type="component" value="Unassembled WGS sequence"/>
</dbReference>
<gene>
    <name evidence="4" type="ORF">H8718_07825</name>
</gene>
<protein>
    <recommendedName>
        <fullName evidence="3">UPF0122 protein H8718_07825</fullName>
    </recommendedName>
</protein>
<comment type="caution">
    <text evidence="4">The sequence shown here is derived from an EMBL/GenBank/DDBJ whole genome shotgun (WGS) entry which is preliminary data.</text>
</comment>
<comment type="similarity">
    <text evidence="1 3">Belongs to the UPF0122 family.</text>
</comment>
<reference evidence="4" key="1">
    <citation type="submission" date="2020-08" db="EMBL/GenBank/DDBJ databases">
        <title>Genome public.</title>
        <authorList>
            <person name="Liu C."/>
            <person name="Sun Q."/>
        </authorList>
    </citation>
    <scope>NUCLEOTIDE SEQUENCE</scope>
    <source>
        <strain evidence="4">NSJ-12</strain>
    </source>
</reference>
<dbReference type="RefSeq" id="WP_177672190.1">
    <property type="nucleotide sequence ID" value="NZ_JACRSY010000010.1"/>
</dbReference>
<keyword evidence="4" id="KW-0238">DNA-binding</keyword>
<evidence type="ECO:0000313" key="4">
    <source>
        <dbReference type="EMBL" id="MBC8579435.1"/>
    </source>
</evidence>
<accession>A0A926EJ03</accession>
<dbReference type="NCBIfam" id="NF045758">
    <property type="entry name" value="YlxM"/>
    <property type="match status" value="1"/>
</dbReference>
<dbReference type="SUPFAM" id="SSF88659">
    <property type="entry name" value="Sigma3 and sigma4 domains of RNA polymerase sigma factors"/>
    <property type="match status" value="1"/>
</dbReference>
<dbReference type="GO" id="GO:0003677">
    <property type="term" value="F:DNA binding"/>
    <property type="evidence" value="ECO:0007669"/>
    <property type="project" value="UniProtKB-KW"/>
</dbReference>
<proteinExistence type="inferred from homology"/>
<dbReference type="InterPro" id="IPR054831">
    <property type="entry name" value="UPF0122_fam_protein"/>
</dbReference>
<sequence length="117" mass="13956">MEKFVEITYLYDFYESLLTDKQRELLMRYYFDDYSLGELASTYNISRQSVFDTIKKAEQKMLDYEAKLGLWSKYVKQEKILTEAKAKLNAFCKECTNKNNRQLEEVLALIEKLSSEM</sequence>
<dbReference type="InterPro" id="IPR007394">
    <property type="entry name" value="UPF0122"/>
</dbReference>
<evidence type="ECO:0000256" key="1">
    <source>
        <dbReference type="ARBA" id="ARBA00008720"/>
    </source>
</evidence>
<dbReference type="PANTHER" id="PTHR40083">
    <property type="entry name" value="UPF0122 PROTEIN CBO2450/CLC_2298"/>
    <property type="match status" value="1"/>
</dbReference>
<evidence type="ECO:0000313" key="5">
    <source>
        <dbReference type="Proteomes" id="UP000655830"/>
    </source>
</evidence>
<dbReference type="PANTHER" id="PTHR40083:SF1">
    <property type="entry name" value="UPF0122 PROTEIN YLXM"/>
    <property type="match status" value="1"/>
</dbReference>
<dbReference type="InterPro" id="IPR036388">
    <property type="entry name" value="WH-like_DNA-bd_sf"/>
</dbReference>
<dbReference type="EMBL" id="JACRSY010000010">
    <property type="protein sequence ID" value="MBC8579435.1"/>
    <property type="molecule type" value="Genomic_DNA"/>
</dbReference>
<evidence type="ECO:0000256" key="3">
    <source>
        <dbReference type="HAMAP-Rule" id="MF_00245"/>
    </source>
</evidence>
<dbReference type="AlphaFoldDB" id="A0A926EJ03"/>
<keyword evidence="5" id="KW-1185">Reference proteome</keyword>
<dbReference type="Gene3D" id="1.10.10.10">
    <property type="entry name" value="Winged helix-like DNA-binding domain superfamily/Winged helix DNA-binding domain"/>
    <property type="match status" value="1"/>
</dbReference>
<evidence type="ECO:0000256" key="2">
    <source>
        <dbReference type="ARBA" id="ARBA00024764"/>
    </source>
</evidence>